<feature type="transmembrane region" description="Helical" evidence="2">
    <location>
        <begin position="95"/>
        <end position="117"/>
    </location>
</feature>
<feature type="transmembrane region" description="Helical" evidence="2">
    <location>
        <begin position="129"/>
        <end position="151"/>
    </location>
</feature>
<feature type="region of interest" description="Disordered" evidence="1">
    <location>
        <begin position="281"/>
        <end position="308"/>
    </location>
</feature>
<comment type="caution">
    <text evidence="3">The sequence shown here is derived from an EMBL/GenBank/DDBJ whole genome shotgun (WGS) entry which is preliminary data.</text>
</comment>
<gene>
    <name evidence="3" type="ORF">Hypma_002519</name>
</gene>
<feature type="transmembrane region" description="Helical" evidence="2">
    <location>
        <begin position="211"/>
        <end position="231"/>
    </location>
</feature>
<evidence type="ECO:0000256" key="2">
    <source>
        <dbReference type="SAM" id="Phobius"/>
    </source>
</evidence>
<feature type="transmembrane region" description="Helical" evidence="2">
    <location>
        <begin position="51"/>
        <end position="75"/>
    </location>
</feature>
<evidence type="ECO:0000313" key="3">
    <source>
        <dbReference type="EMBL" id="RDB16677.1"/>
    </source>
</evidence>
<accession>A0A369J7V2</accession>
<feature type="transmembrane region" description="Helical" evidence="2">
    <location>
        <begin position="171"/>
        <end position="190"/>
    </location>
</feature>
<dbReference type="InParanoid" id="A0A369J7V2"/>
<keyword evidence="2" id="KW-1133">Transmembrane helix</keyword>
<feature type="region of interest" description="Disordered" evidence="1">
    <location>
        <begin position="329"/>
        <end position="351"/>
    </location>
</feature>
<feature type="transmembrane region" description="Helical" evidence="2">
    <location>
        <begin position="243"/>
        <end position="261"/>
    </location>
</feature>
<name>A0A369J7V2_HYPMA</name>
<keyword evidence="2" id="KW-0472">Membrane</keyword>
<reference evidence="3" key="1">
    <citation type="submission" date="2018-04" db="EMBL/GenBank/DDBJ databases">
        <title>Whole genome sequencing of Hypsizygus marmoreus.</title>
        <authorList>
            <person name="Choi I.-G."/>
            <person name="Min B."/>
            <person name="Kim J.-G."/>
            <person name="Kim S."/>
            <person name="Oh Y.-L."/>
            <person name="Kong W.-S."/>
            <person name="Park H."/>
            <person name="Jeong J."/>
            <person name="Song E.-S."/>
        </authorList>
    </citation>
    <scope>NUCLEOTIDE SEQUENCE [LARGE SCALE GENOMIC DNA]</scope>
    <source>
        <strain evidence="3">51987-8</strain>
    </source>
</reference>
<dbReference type="Proteomes" id="UP000076154">
    <property type="component" value="Unassembled WGS sequence"/>
</dbReference>
<keyword evidence="4" id="KW-1185">Reference proteome</keyword>
<evidence type="ECO:0000256" key="1">
    <source>
        <dbReference type="SAM" id="MobiDB-lite"/>
    </source>
</evidence>
<keyword evidence="2" id="KW-0812">Transmembrane</keyword>
<dbReference type="OrthoDB" id="2873242at2759"/>
<feature type="transmembrane region" description="Helical" evidence="2">
    <location>
        <begin position="21"/>
        <end position="39"/>
    </location>
</feature>
<sequence>MSTVNVEEINNAYFNASNFESLMRGIHFTVFLMALSNIFTGPQRGTHSRRVMTLLIVVMFVLSTVHNAAFWAYVHRAFITHGQTSQSVADALNEYPVWFTGVTGVSDANAVLADCIIIWRCWIVWGQNWWITVIPIICTMLTTAFSIIAIYSTVTSTTFGAVGVDYATALYSTSLATTIYCTGMIIYRIVMVGRSQRIGGGLQAYHNVMEILVESSALYCIATLFALVAYIRSGPASEYASAFWTSVTGIAPTLIVARVASGEARPDESWKESKQGTHQLSFLRFNGGGPGPDTPSTSYELQDSDKRGSDIIIRTTGYSDAEVGEASTVFTPTVASHPRSEKRRAEVEDKV</sequence>
<protein>
    <submittedName>
        <fullName evidence="3">Uncharacterized protein</fullName>
    </submittedName>
</protein>
<proteinExistence type="predicted"/>
<organism evidence="3 4">
    <name type="scientific">Hypsizygus marmoreus</name>
    <name type="common">White beech mushroom</name>
    <name type="synonym">Agaricus marmoreus</name>
    <dbReference type="NCBI Taxonomy" id="39966"/>
    <lineage>
        <taxon>Eukaryota</taxon>
        <taxon>Fungi</taxon>
        <taxon>Dikarya</taxon>
        <taxon>Basidiomycota</taxon>
        <taxon>Agaricomycotina</taxon>
        <taxon>Agaricomycetes</taxon>
        <taxon>Agaricomycetidae</taxon>
        <taxon>Agaricales</taxon>
        <taxon>Tricholomatineae</taxon>
        <taxon>Lyophyllaceae</taxon>
        <taxon>Hypsizygus</taxon>
    </lineage>
</organism>
<evidence type="ECO:0000313" key="4">
    <source>
        <dbReference type="Proteomes" id="UP000076154"/>
    </source>
</evidence>
<dbReference type="EMBL" id="LUEZ02000122">
    <property type="protein sequence ID" value="RDB16677.1"/>
    <property type="molecule type" value="Genomic_DNA"/>
</dbReference>
<dbReference type="AlphaFoldDB" id="A0A369J7V2"/>